<dbReference type="Proteomes" id="UP001148662">
    <property type="component" value="Unassembled WGS sequence"/>
</dbReference>
<evidence type="ECO:0000313" key="1">
    <source>
        <dbReference type="EMBL" id="KAJ3547652.1"/>
    </source>
</evidence>
<protein>
    <submittedName>
        <fullName evidence="1">Uncharacterized protein</fullName>
    </submittedName>
</protein>
<gene>
    <name evidence="1" type="ORF">NM688_g5379</name>
</gene>
<name>A0ACC1SWH7_9APHY</name>
<keyword evidence="2" id="KW-1185">Reference proteome</keyword>
<proteinExistence type="predicted"/>
<dbReference type="EMBL" id="JANHOG010000984">
    <property type="protein sequence ID" value="KAJ3547652.1"/>
    <property type="molecule type" value="Genomic_DNA"/>
</dbReference>
<comment type="caution">
    <text evidence="1">The sequence shown here is derived from an EMBL/GenBank/DDBJ whole genome shotgun (WGS) entry which is preliminary data.</text>
</comment>
<evidence type="ECO:0000313" key="2">
    <source>
        <dbReference type="Proteomes" id="UP001148662"/>
    </source>
</evidence>
<accession>A0ACC1SWH7</accession>
<reference evidence="1" key="1">
    <citation type="submission" date="2022-07" db="EMBL/GenBank/DDBJ databases">
        <title>Genome Sequence of Phlebia brevispora.</title>
        <authorList>
            <person name="Buettner E."/>
        </authorList>
    </citation>
    <scope>NUCLEOTIDE SEQUENCE</scope>
    <source>
        <strain evidence="1">MPL23</strain>
    </source>
</reference>
<sequence>MASMGCPPALLQFQLPQTPLLSGCTNFSEEFFATLTAQGICSPLPTLSFASPKPARSPCLSPSARPYRRQLSSRRYQEKPFPAVPTPSIPPKQIIALLNLLDRMDDDTARDVHRVREAIKEVRSDIAEARAELKAGKERIAEHCAKLKRETKGVDDDFWLNAEQLFLNHVYVLFPILGVNTGSIRDLQASAENPTPKPQPKRRQSSIDPATADALEKRLTHRPEKHDLIDRNILKDDKVAPSLQAARDQLQKSQLQDKLDQALLQRPKKEELIQGGILKPDTPEPAAA</sequence>
<organism evidence="1 2">
    <name type="scientific">Phlebia brevispora</name>
    <dbReference type="NCBI Taxonomy" id="194682"/>
    <lineage>
        <taxon>Eukaryota</taxon>
        <taxon>Fungi</taxon>
        <taxon>Dikarya</taxon>
        <taxon>Basidiomycota</taxon>
        <taxon>Agaricomycotina</taxon>
        <taxon>Agaricomycetes</taxon>
        <taxon>Polyporales</taxon>
        <taxon>Meruliaceae</taxon>
        <taxon>Phlebia</taxon>
    </lineage>
</organism>